<protein>
    <recommendedName>
        <fullName evidence="4">Transmembrane protein</fullName>
    </recommendedName>
</protein>
<dbReference type="RefSeq" id="WP_083129458.1">
    <property type="nucleotide sequence ID" value="NZ_AP022606.1"/>
</dbReference>
<reference evidence="2 3" key="1">
    <citation type="journal article" date="2019" name="Emerg. Microbes Infect.">
        <title>Comprehensive subspecies identification of 175 nontuberculous mycobacteria species based on 7547 genomic profiles.</title>
        <authorList>
            <person name="Matsumoto Y."/>
            <person name="Kinjo T."/>
            <person name="Motooka D."/>
            <person name="Nabeya D."/>
            <person name="Jung N."/>
            <person name="Uechi K."/>
            <person name="Horii T."/>
            <person name="Iida T."/>
            <person name="Fujita J."/>
            <person name="Nakamura S."/>
        </authorList>
    </citation>
    <scope>NUCLEOTIDE SEQUENCE [LARGE SCALE GENOMIC DNA]</scope>
    <source>
        <strain evidence="2 3">JCM 12687</strain>
    </source>
</reference>
<keyword evidence="1" id="KW-0472">Membrane</keyword>
<sequence length="123" mass="13349">MNTPTMSSGGDSLEARRTFARAVRFTAIDVAAALVVLGLALWSVAGCKSGQGIGVLDRCGALQRNFLAIGAPLVLFLGGVWAFVRTIQDWRARRRWWIWQGAGWFMLVLMAVVLVMTAPAALQ</sequence>
<dbReference type="Proteomes" id="UP000467379">
    <property type="component" value="Chromosome"/>
</dbReference>
<accession>A0ABM7KTL0</accession>
<gene>
    <name evidence="2" type="ORF">MBRA_47320</name>
</gene>
<feature type="transmembrane region" description="Helical" evidence="1">
    <location>
        <begin position="25"/>
        <end position="45"/>
    </location>
</feature>
<keyword evidence="1" id="KW-1133">Transmembrane helix</keyword>
<organism evidence="2 3">
    <name type="scientific">Mycobacterium branderi</name>
    <dbReference type="NCBI Taxonomy" id="43348"/>
    <lineage>
        <taxon>Bacteria</taxon>
        <taxon>Bacillati</taxon>
        <taxon>Actinomycetota</taxon>
        <taxon>Actinomycetes</taxon>
        <taxon>Mycobacteriales</taxon>
        <taxon>Mycobacteriaceae</taxon>
        <taxon>Mycobacterium</taxon>
    </lineage>
</organism>
<evidence type="ECO:0000313" key="3">
    <source>
        <dbReference type="Proteomes" id="UP000467379"/>
    </source>
</evidence>
<feature type="transmembrane region" description="Helical" evidence="1">
    <location>
        <begin position="96"/>
        <end position="122"/>
    </location>
</feature>
<feature type="transmembrane region" description="Helical" evidence="1">
    <location>
        <begin position="65"/>
        <end position="84"/>
    </location>
</feature>
<proteinExistence type="predicted"/>
<evidence type="ECO:0000256" key="1">
    <source>
        <dbReference type="SAM" id="Phobius"/>
    </source>
</evidence>
<keyword evidence="3" id="KW-1185">Reference proteome</keyword>
<evidence type="ECO:0000313" key="2">
    <source>
        <dbReference type="EMBL" id="BBZ14537.1"/>
    </source>
</evidence>
<evidence type="ECO:0008006" key="4">
    <source>
        <dbReference type="Google" id="ProtNLM"/>
    </source>
</evidence>
<dbReference type="EMBL" id="AP022606">
    <property type="protein sequence ID" value="BBZ14537.1"/>
    <property type="molecule type" value="Genomic_DNA"/>
</dbReference>
<keyword evidence="1" id="KW-0812">Transmembrane</keyword>
<name>A0ABM7KTL0_9MYCO</name>